<gene>
    <name evidence="1" type="ORF">CUJ86_08540</name>
</gene>
<protein>
    <submittedName>
        <fullName evidence="1">Zinc-binding protein</fullName>
    </submittedName>
</protein>
<dbReference type="RefSeq" id="WP_130647138.1">
    <property type="nucleotide sequence ID" value="NZ_PGCL01000003.1"/>
</dbReference>
<dbReference type="AlphaFoldDB" id="A0A483CN72"/>
<keyword evidence="2" id="KW-1185">Reference proteome</keyword>
<organism evidence="1 2">
    <name type="scientific">Methanofollis fontis</name>
    <dbReference type="NCBI Taxonomy" id="2052832"/>
    <lineage>
        <taxon>Archaea</taxon>
        <taxon>Methanobacteriati</taxon>
        <taxon>Methanobacteriota</taxon>
        <taxon>Stenosarchaea group</taxon>
        <taxon>Methanomicrobia</taxon>
        <taxon>Methanomicrobiales</taxon>
        <taxon>Methanomicrobiaceae</taxon>
        <taxon>Methanofollis</taxon>
    </lineage>
</organism>
<comment type="caution">
    <text evidence="1">The sequence shown here is derived from an EMBL/GenBank/DDBJ whole genome shotgun (WGS) entry which is preliminary data.</text>
</comment>
<dbReference type="OrthoDB" id="134458at2157"/>
<dbReference type="Pfam" id="PF08859">
    <property type="entry name" value="DGC"/>
    <property type="match status" value="1"/>
</dbReference>
<proteinExistence type="predicted"/>
<reference evidence="1 2" key="1">
    <citation type="submission" date="2017-11" db="EMBL/GenBank/DDBJ databases">
        <title>Isolation and Characterization of Methanofollis Species from Methane Seep Offshore SW Taiwan.</title>
        <authorList>
            <person name="Teng N.-H."/>
            <person name="Lai M.-C."/>
            <person name="Chen S.-C."/>
        </authorList>
    </citation>
    <scope>NUCLEOTIDE SEQUENCE [LARGE SCALE GENOMIC DNA]</scope>
    <source>
        <strain evidence="1 2">FWC-SCC2</strain>
    </source>
</reference>
<evidence type="ECO:0000313" key="1">
    <source>
        <dbReference type="EMBL" id="TAJ44072.1"/>
    </source>
</evidence>
<dbReference type="EMBL" id="PGCL01000003">
    <property type="protein sequence ID" value="TAJ44072.1"/>
    <property type="molecule type" value="Genomic_DNA"/>
</dbReference>
<sequence>MGFTLVVCSGVSSTGRLTAQTGAVLLHRCGRIIEACVPATRPKVSLEDSLHNAEKIFVLDGCGDCCGMKRVQALGVEPDLHVVATSCGIEKRGMEEPHYTEIEMLLAACRRRLDGDPAG</sequence>
<accession>A0A483CN72</accession>
<name>A0A483CN72_9EURY</name>
<dbReference type="InterPro" id="IPR014958">
    <property type="entry name" value="DGC"/>
</dbReference>
<dbReference type="Proteomes" id="UP000292580">
    <property type="component" value="Unassembled WGS sequence"/>
</dbReference>
<evidence type="ECO:0000313" key="2">
    <source>
        <dbReference type="Proteomes" id="UP000292580"/>
    </source>
</evidence>